<evidence type="ECO:0000256" key="4">
    <source>
        <dbReference type="ARBA" id="ARBA00023163"/>
    </source>
</evidence>
<dbReference type="InterPro" id="IPR005119">
    <property type="entry name" value="LysR_subst-bd"/>
</dbReference>
<name>A0ABT8RXW7_9BURK</name>
<comment type="similarity">
    <text evidence="1">Belongs to the LysR transcriptional regulatory family.</text>
</comment>
<dbReference type="PROSITE" id="PS50931">
    <property type="entry name" value="HTH_LYSR"/>
    <property type="match status" value="1"/>
</dbReference>
<dbReference type="InterPro" id="IPR036390">
    <property type="entry name" value="WH_DNA-bd_sf"/>
</dbReference>
<dbReference type="PRINTS" id="PR00039">
    <property type="entry name" value="HTHLYSR"/>
</dbReference>
<evidence type="ECO:0000259" key="5">
    <source>
        <dbReference type="PROSITE" id="PS50931"/>
    </source>
</evidence>
<dbReference type="CDD" id="cd05466">
    <property type="entry name" value="PBP2_LTTR_substrate"/>
    <property type="match status" value="1"/>
</dbReference>
<dbReference type="RefSeq" id="WP_301804418.1">
    <property type="nucleotide sequence ID" value="NZ_JAUJZH010000002.1"/>
</dbReference>
<comment type="caution">
    <text evidence="6">The sequence shown here is derived from an EMBL/GenBank/DDBJ whole genome shotgun (WGS) entry which is preliminary data.</text>
</comment>
<evidence type="ECO:0000256" key="3">
    <source>
        <dbReference type="ARBA" id="ARBA00023125"/>
    </source>
</evidence>
<dbReference type="PANTHER" id="PTHR30419:SF2">
    <property type="entry name" value="LYSR FAMILY TRANSCRIPTIONAL REGULATOR"/>
    <property type="match status" value="1"/>
</dbReference>
<keyword evidence="2" id="KW-0805">Transcription regulation</keyword>
<keyword evidence="3" id="KW-0238">DNA-binding</keyword>
<reference evidence="6" key="1">
    <citation type="submission" date="2023-06" db="EMBL/GenBank/DDBJ databases">
        <authorList>
            <person name="Jiang Y."/>
            <person name="Liu Q."/>
        </authorList>
    </citation>
    <scope>NUCLEOTIDE SEQUENCE</scope>
    <source>
        <strain evidence="6">CGMCC 1.12090</strain>
    </source>
</reference>
<evidence type="ECO:0000313" key="7">
    <source>
        <dbReference type="Proteomes" id="UP001169027"/>
    </source>
</evidence>
<dbReference type="InterPro" id="IPR000847">
    <property type="entry name" value="LysR_HTH_N"/>
</dbReference>
<evidence type="ECO:0000256" key="2">
    <source>
        <dbReference type="ARBA" id="ARBA00023015"/>
    </source>
</evidence>
<evidence type="ECO:0000313" key="6">
    <source>
        <dbReference type="EMBL" id="MDO1531511.1"/>
    </source>
</evidence>
<keyword evidence="4" id="KW-0804">Transcription</keyword>
<protein>
    <submittedName>
        <fullName evidence="6">LysR family transcriptional regulator</fullName>
    </submittedName>
</protein>
<dbReference type="PANTHER" id="PTHR30419">
    <property type="entry name" value="HTH-TYPE TRANSCRIPTIONAL REGULATOR YBHD"/>
    <property type="match status" value="1"/>
</dbReference>
<feature type="domain" description="HTH lysR-type" evidence="5">
    <location>
        <begin position="4"/>
        <end position="61"/>
    </location>
</feature>
<proteinExistence type="inferred from homology"/>
<evidence type="ECO:0000256" key="1">
    <source>
        <dbReference type="ARBA" id="ARBA00009437"/>
    </source>
</evidence>
<dbReference type="InterPro" id="IPR050950">
    <property type="entry name" value="HTH-type_LysR_regulators"/>
</dbReference>
<accession>A0ABT8RXW7</accession>
<keyword evidence="7" id="KW-1185">Reference proteome</keyword>
<dbReference type="EMBL" id="JAUKVY010000002">
    <property type="protein sequence ID" value="MDO1531511.1"/>
    <property type="molecule type" value="Genomic_DNA"/>
</dbReference>
<organism evidence="6 7">
    <name type="scientific">Variovorax ginsengisoli</name>
    <dbReference type="NCBI Taxonomy" id="363844"/>
    <lineage>
        <taxon>Bacteria</taxon>
        <taxon>Pseudomonadati</taxon>
        <taxon>Pseudomonadota</taxon>
        <taxon>Betaproteobacteria</taxon>
        <taxon>Burkholderiales</taxon>
        <taxon>Comamonadaceae</taxon>
        <taxon>Variovorax</taxon>
    </lineage>
</organism>
<dbReference type="Pfam" id="PF03466">
    <property type="entry name" value="LysR_substrate"/>
    <property type="match status" value="1"/>
</dbReference>
<dbReference type="Pfam" id="PF00126">
    <property type="entry name" value="HTH_1"/>
    <property type="match status" value="1"/>
</dbReference>
<dbReference type="Proteomes" id="UP001169027">
    <property type="component" value="Unassembled WGS sequence"/>
</dbReference>
<dbReference type="InterPro" id="IPR036388">
    <property type="entry name" value="WH-like_DNA-bd_sf"/>
</dbReference>
<dbReference type="Gene3D" id="3.40.190.290">
    <property type="match status" value="1"/>
</dbReference>
<dbReference type="SUPFAM" id="SSF46785">
    <property type="entry name" value="Winged helix' DNA-binding domain"/>
    <property type="match status" value="1"/>
</dbReference>
<sequence length="296" mass="32824">MRQLNLDQLRTLVSIADLGSFSAAARALHLAQPTVSLHISELESRLDTRLVVRGSRRITPTAAGAALVERARRLLRDADDAVDAVRRQAEGRTGRVRLGTSTGIVVELLPQVLEELERDHPGIDVEVCILGSSEAMSRLAMGTLDIGLVAIPQPPMRDLMVTRWRSQPMMAFVPKKWAAPKRATPRWLAERPLIFNEATTHMYRLTMEWFAAIGESPRPRIELNFDAAMLALVAAGYGAAVLPLHQPVGADFNERLQVLPLRPKLTRHLGIAHRPRATLDGATESVLQILERFSQR</sequence>
<dbReference type="SUPFAM" id="SSF53850">
    <property type="entry name" value="Periplasmic binding protein-like II"/>
    <property type="match status" value="1"/>
</dbReference>
<gene>
    <name evidence="6" type="ORF">Q2T77_04345</name>
</gene>
<dbReference type="Gene3D" id="1.10.10.10">
    <property type="entry name" value="Winged helix-like DNA-binding domain superfamily/Winged helix DNA-binding domain"/>
    <property type="match status" value="1"/>
</dbReference>